<dbReference type="InterPro" id="IPR002850">
    <property type="entry name" value="PIN_toxin-like"/>
</dbReference>
<dbReference type="InterPro" id="IPR029060">
    <property type="entry name" value="PIN-like_dom_sf"/>
</dbReference>
<accession>A0ABW4EC36</accession>
<protein>
    <submittedName>
        <fullName evidence="2">Toxin-antitoxin system toxin component, PIN family</fullName>
    </submittedName>
</protein>
<sequence length="142" mass="16154">MQVVLDTNIIVGAMLREGGAARAVLRLCLQGQVQPVISLALFAEMEDVLSRDDVFRNCALTGTERQDLFAAFLSVTQWTPIYYTWRPNLRDEADNHVVDLAVAGNADYIITQNERDFAEMELQFPHLKLATAAEFMHLWRNR</sequence>
<evidence type="ECO:0000313" key="3">
    <source>
        <dbReference type="Proteomes" id="UP001597186"/>
    </source>
</evidence>
<dbReference type="RefSeq" id="WP_379912590.1">
    <property type="nucleotide sequence ID" value="NZ_JBHUDD010000023.1"/>
</dbReference>
<dbReference type="NCBIfam" id="TIGR00305">
    <property type="entry name" value="putative toxin-antitoxin system toxin component, PIN family"/>
    <property type="match status" value="1"/>
</dbReference>
<evidence type="ECO:0000313" key="2">
    <source>
        <dbReference type="EMBL" id="MFD1508201.1"/>
    </source>
</evidence>
<dbReference type="PANTHER" id="PTHR34610:SF3">
    <property type="entry name" value="SSL7007 PROTEIN"/>
    <property type="match status" value="1"/>
</dbReference>
<organism evidence="2 3">
    <name type="scientific">Lacimonas salitolerans</name>
    <dbReference type="NCBI Taxonomy" id="1323750"/>
    <lineage>
        <taxon>Bacteria</taxon>
        <taxon>Pseudomonadati</taxon>
        <taxon>Pseudomonadota</taxon>
        <taxon>Alphaproteobacteria</taxon>
        <taxon>Rhodobacterales</taxon>
        <taxon>Paracoccaceae</taxon>
        <taxon>Lacimonas</taxon>
    </lineage>
</organism>
<name>A0ABW4EC36_9RHOB</name>
<dbReference type="Proteomes" id="UP001597186">
    <property type="component" value="Unassembled WGS sequence"/>
</dbReference>
<gene>
    <name evidence="2" type="ORF">ACFTOW_02115</name>
</gene>
<evidence type="ECO:0000259" key="1">
    <source>
        <dbReference type="Pfam" id="PF13470"/>
    </source>
</evidence>
<comment type="caution">
    <text evidence="2">The sequence shown here is derived from an EMBL/GenBank/DDBJ whole genome shotgun (WGS) entry which is preliminary data.</text>
</comment>
<reference evidence="3" key="1">
    <citation type="journal article" date="2019" name="Int. J. Syst. Evol. Microbiol.">
        <title>The Global Catalogue of Microorganisms (GCM) 10K type strain sequencing project: providing services to taxonomists for standard genome sequencing and annotation.</title>
        <authorList>
            <consortium name="The Broad Institute Genomics Platform"/>
            <consortium name="The Broad Institute Genome Sequencing Center for Infectious Disease"/>
            <person name="Wu L."/>
            <person name="Ma J."/>
        </authorList>
    </citation>
    <scope>NUCLEOTIDE SEQUENCE [LARGE SCALE GENOMIC DNA]</scope>
    <source>
        <strain evidence="3">CGMCC 1.12477</strain>
    </source>
</reference>
<dbReference type="EMBL" id="JBHUDD010000023">
    <property type="protein sequence ID" value="MFD1508201.1"/>
    <property type="molecule type" value="Genomic_DNA"/>
</dbReference>
<dbReference type="SUPFAM" id="SSF88723">
    <property type="entry name" value="PIN domain-like"/>
    <property type="match status" value="1"/>
</dbReference>
<dbReference type="PANTHER" id="PTHR34610">
    <property type="entry name" value="SSL7007 PROTEIN"/>
    <property type="match status" value="1"/>
</dbReference>
<dbReference type="InterPro" id="IPR002716">
    <property type="entry name" value="PIN_dom"/>
</dbReference>
<feature type="domain" description="PIN" evidence="1">
    <location>
        <begin position="3"/>
        <end position="114"/>
    </location>
</feature>
<dbReference type="Pfam" id="PF13470">
    <property type="entry name" value="PIN_3"/>
    <property type="match status" value="1"/>
</dbReference>
<proteinExistence type="predicted"/>
<keyword evidence="3" id="KW-1185">Reference proteome</keyword>